<dbReference type="EMBL" id="CP000930">
    <property type="protein sequence ID" value="ABZ84866.1"/>
    <property type="molecule type" value="Genomic_DNA"/>
</dbReference>
<dbReference type="AlphaFoldDB" id="B0THT3"/>
<dbReference type="STRING" id="498761.HM1_2333"/>
<sequence length="44" mass="4656">MPGLSELIFFGFSPSLWEGLFFGLCAEPGKASSGKTCISEAMLV</sequence>
<protein>
    <submittedName>
        <fullName evidence="1">Uncharacterized protein</fullName>
    </submittedName>
</protein>
<dbReference type="Proteomes" id="UP000008550">
    <property type="component" value="Chromosome"/>
</dbReference>
<dbReference type="HOGENOM" id="CLU_3217063_0_0_9"/>
<organism evidence="1 2">
    <name type="scientific">Heliobacterium modesticaldum (strain ATCC 51547 / Ice1)</name>
    <dbReference type="NCBI Taxonomy" id="498761"/>
    <lineage>
        <taxon>Bacteria</taxon>
        <taxon>Bacillati</taxon>
        <taxon>Bacillota</taxon>
        <taxon>Clostridia</taxon>
        <taxon>Eubacteriales</taxon>
        <taxon>Heliobacteriaceae</taxon>
        <taxon>Heliomicrobium</taxon>
    </lineage>
</organism>
<name>B0THT3_HELMI</name>
<proteinExistence type="predicted"/>
<reference evidence="1 2" key="1">
    <citation type="journal article" date="2008" name="J. Bacteriol.">
        <title>The genome of Heliobacterium modesticaldum, a phototrophic representative of the Firmicutes containing the simplest photosynthetic apparatus.</title>
        <authorList>
            <person name="Sattley W.M."/>
            <person name="Madigan M.T."/>
            <person name="Swingley W.D."/>
            <person name="Cheung P.C."/>
            <person name="Clocksin K.M."/>
            <person name="Conrad A.L."/>
            <person name="Dejesa L.C."/>
            <person name="Honchak B.M."/>
            <person name="Jung D.O."/>
            <person name="Karbach L.E."/>
            <person name="Kurdoglu A."/>
            <person name="Lahiri S."/>
            <person name="Mastrian S.D."/>
            <person name="Page L.E."/>
            <person name="Taylor H.L."/>
            <person name="Wang Z.T."/>
            <person name="Raymond J."/>
            <person name="Chen M."/>
            <person name="Blankenship R.E."/>
            <person name="Touchman J.W."/>
        </authorList>
    </citation>
    <scope>NUCLEOTIDE SEQUENCE [LARGE SCALE GENOMIC DNA]</scope>
    <source>
        <strain evidence="2">ATCC 51547 / Ice1</strain>
    </source>
</reference>
<gene>
    <name evidence="1" type="ORF">HM1_2333</name>
</gene>
<dbReference type="KEGG" id="hmo:HM1_2333"/>
<evidence type="ECO:0000313" key="2">
    <source>
        <dbReference type="Proteomes" id="UP000008550"/>
    </source>
</evidence>
<evidence type="ECO:0000313" key="1">
    <source>
        <dbReference type="EMBL" id="ABZ84866.1"/>
    </source>
</evidence>
<accession>B0THT3</accession>
<keyword evidence="2" id="KW-1185">Reference proteome</keyword>